<evidence type="ECO:0008006" key="3">
    <source>
        <dbReference type="Google" id="ProtNLM"/>
    </source>
</evidence>
<organism evidence="1 2">
    <name type="scientific">Flavobacterium agri</name>
    <dbReference type="NCBI Taxonomy" id="2743471"/>
    <lineage>
        <taxon>Bacteria</taxon>
        <taxon>Pseudomonadati</taxon>
        <taxon>Bacteroidota</taxon>
        <taxon>Flavobacteriia</taxon>
        <taxon>Flavobacteriales</taxon>
        <taxon>Flavobacteriaceae</taxon>
        <taxon>Flavobacterium</taxon>
    </lineage>
</organism>
<keyword evidence="2" id="KW-1185">Reference proteome</keyword>
<gene>
    <name evidence="1" type="ORF">HZF10_12370</name>
</gene>
<proteinExistence type="predicted"/>
<evidence type="ECO:0000313" key="1">
    <source>
        <dbReference type="EMBL" id="NYA71720.1"/>
    </source>
</evidence>
<dbReference type="InterPro" id="IPR046525">
    <property type="entry name" value="DUF6702"/>
</dbReference>
<dbReference type="EMBL" id="JACBJI010000005">
    <property type="protein sequence ID" value="NYA71720.1"/>
    <property type="molecule type" value="Genomic_DNA"/>
</dbReference>
<sequence>MKKLSFIGIFVIVLFSICSWTHKFYVGIYQLNYASDKKMLQITTRIFVDDLNSALEKKFKKKFHLGEKNVGEDEVALMNKYIFENFRIAVNGKSESLDYRSYEMENNVIVGYYRITDIANIKTLACTNKVLFDFVTEQQNIIQTNVGGNKQNLLLTIDEPSGKLEF</sequence>
<comment type="caution">
    <text evidence="1">The sequence shown here is derived from an EMBL/GenBank/DDBJ whole genome shotgun (WGS) entry which is preliminary data.</text>
</comment>
<dbReference type="RefSeq" id="WP_176006532.1">
    <property type="nucleotide sequence ID" value="NZ_JABWMI010000014.1"/>
</dbReference>
<dbReference type="Proteomes" id="UP000535020">
    <property type="component" value="Unassembled WGS sequence"/>
</dbReference>
<dbReference type="Pfam" id="PF20420">
    <property type="entry name" value="DUF6702"/>
    <property type="match status" value="1"/>
</dbReference>
<protein>
    <recommendedName>
        <fullName evidence="3">Peptidase E</fullName>
    </recommendedName>
</protein>
<accession>A0A7Y8Y5L7</accession>
<name>A0A7Y8Y5L7_9FLAO</name>
<evidence type="ECO:0000313" key="2">
    <source>
        <dbReference type="Proteomes" id="UP000535020"/>
    </source>
</evidence>
<reference evidence="1 2" key="1">
    <citation type="submission" date="2020-07" db="EMBL/GenBank/DDBJ databases">
        <authorList>
            <person name="Sun Q."/>
        </authorList>
    </citation>
    <scope>NUCLEOTIDE SEQUENCE [LARGE SCALE GENOMIC DNA]</scope>
    <source>
        <strain evidence="1 2">MAH-1</strain>
    </source>
</reference>
<dbReference type="AlphaFoldDB" id="A0A7Y8Y5L7"/>